<evidence type="ECO:0000313" key="3">
    <source>
        <dbReference type="Proteomes" id="UP000274429"/>
    </source>
</evidence>
<feature type="compositionally biased region" description="Low complexity" evidence="1">
    <location>
        <begin position="194"/>
        <end position="215"/>
    </location>
</feature>
<feature type="compositionally biased region" description="Basic residues" evidence="1">
    <location>
        <begin position="251"/>
        <end position="260"/>
    </location>
</feature>
<reference evidence="4" key="1">
    <citation type="submission" date="2017-02" db="UniProtKB">
        <authorList>
            <consortium name="WormBaseParasite"/>
        </authorList>
    </citation>
    <scope>IDENTIFICATION</scope>
</reference>
<dbReference type="InterPro" id="IPR036034">
    <property type="entry name" value="PDZ_sf"/>
</dbReference>
<dbReference type="Gene3D" id="2.30.42.10">
    <property type="match status" value="1"/>
</dbReference>
<proteinExistence type="predicted"/>
<dbReference type="EMBL" id="UYWX01003327">
    <property type="protein sequence ID" value="VDM23809.1"/>
    <property type="molecule type" value="Genomic_DNA"/>
</dbReference>
<dbReference type="WBParaSite" id="TTAC_0000395401-mRNA-1">
    <property type="protein sequence ID" value="TTAC_0000395401-mRNA-1"/>
    <property type="gene ID" value="TTAC_0000395401"/>
</dbReference>
<sequence length="428" mass="47164">MRINKSLSHVVRNIRPHNRKALLRHGQQPLPNTPSNQYFSSVVPGGPADRAGIREGDYIIEDPIEADPMGCYVLTAPGLSVKSRQSHRRDTGVEGPKSACRHYILNAAGTCIGGPANSYQNAPRFPIPRCALQIDGQDVKNACHEDAVECIKNCGDSLIIRVMSVYKTSGQRQLNGRSELYQTPRTYRRRRQSDIVCESSSSSSTSSNSINSDSEIVVRASEPSIRKKLPISQYSEKKWREPLGADARSRSRDRRIRHPSVRAQSYSVGKDSIRLNAISPAARSQERVYVFEKIDGKANSSSTLGELQRTEGCLTEKERCEIRRAFRYLQTMPEGPVRPATPFILGNQSESQSTAQRKQSRSPSSGTESEHLNHVHSVVASDCLDSGGEAASTVRPGNKDITSKTSSSSGHAMQPFHSSFSVGCLQRI</sequence>
<feature type="region of interest" description="Disordered" evidence="1">
    <location>
        <begin position="333"/>
        <end position="371"/>
    </location>
</feature>
<evidence type="ECO:0000256" key="1">
    <source>
        <dbReference type="SAM" id="MobiDB-lite"/>
    </source>
</evidence>
<keyword evidence="3" id="KW-1185">Reference proteome</keyword>
<feature type="compositionally biased region" description="Polar residues" evidence="1">
    <location>
        <begin position="403"/>
        <end position="416"/>
    </location>
</feature>
<evidence type="ECO:0000313" key="2">
    <source>
        <dbReference type="EMBL" id="VDM23809.1"/>
    </source>
</evidence>
<feature type="region of interest" description="Disordered" evidence="1">
    <location>
        <begin position="176"/>
        <end position="215"/>
    </location>
</feature>
<protein>
    <submittedName>
        <fullName evidence="4">PDZ_6 domain-containing protein</fullName>
    </submittedName>
</protein>
<feature type="region of interest" description="Disordered" evidence="1">
    <location>
        <begin position="242"/>
        <end position="263"/>
    </location>
</feature>
<feature type="compositionally biased region" description="Polar residues" evidence="1">
    <location>
        <begin position="346"/>
        <end position="367"/>
    </location>
</feature>
<gene>
    <name evidence="2" type="ORF">TTAC_LOCUS3939</name>
</gene>
<reference evidence="2 3" key="2">
    <citation type="submission" date="2018-11" db="EMBL/GenBank/DDBJ databases">
        <authorList>
            <consortium name="Pathogen Informatics"/>
        </authorList>
    </citation>
    <scope>NUCLEOTIDE SEQUENCE [LARGE SCALE GENOMIC DNA]</scope>
</reference>
<dbReference type="SUPFAM" id="SSF50156">
    <property type="entry name" value="PDZ domain-like"/>
    <property type="match status" value="2"/>
</dbReference>
<dbReference type="OrthoDB" id="445896at2759"/>
<dbReference type="Proteomes" id="UP000274429">
    <property type="component" value="Unassembled WGS sequence"/>
</dbReference>
<accession>A0A0R3WT64</accession>
<name>A0A0R3WT64_HYDTA</name>
<organism evidence="4">
    <name type="scientific">Hydatigena taeniaeformis</name>
    <name type="common">Feline tapeworm</name>
    <name type="synonym">Taenia taeniaeformis</name>
    <dbReference type="NCBI Taxonomy" id="6205"/>
    <lineage>
        <taxon>Eukaryota</taxon>
        <taxon>Metazoa</taxon>
        <taxon>Spiralia</taxon>
        <taxon>Lophotrochozoa</taxon>
        <taxon>Platyhelminthes</taxon>
        <taxon>Cestoda</taxon>
        <taxon>Eucestoda</taxon>
        <taxon>Cyclophyllidea</taxon>
        <taxon>Taeniidae</taxon>
        <taxon>Hydatigera</taxon>
    </lineage>
</organism>
<feature type="region of interest" description="Disordered" evidence="1">
    <location>
        <begin position="386"/>
        <end position="416"/>
    </location>
</feature>
<evidence type="ECO:0000313" key="4">
    <source>
        <dbReference type="WBParaSite" id="TTAC_0000395401-mRNA-1"/>
    </source>
</evidence>
<dbReference type="AlphaFoldDB" id="A0A0R3WT64"/>